<evidence type="ECO:0000313" key="5">
    <source>
        <dbReference type="Proteomes" id="UP001210925"/>
    </source>
</evidence>
<reference evidence="4" key="1">
    <citation type="submission" date="2020-05" db="EMBL/GenBank/DDBJ databases">
        <title>Phylogenomic resolution of chytrid fungi.</title>
        <authorList>
            <person name="Stajich J.E."/>
            <person name="Amses K."/>
            <person name="Simmons R."/>
            <person name="Seto K."/>
            <person name="Myers J."/>
            <person name="Bonds A."/>
            <person name="Quandt C.A."/>
            <person name="Barry K."/>
            <person name="Liu P."/>
            <person name="Grigoriev I."/>
            <person name="Longcore J.E."/>
            <person name="James T.Y."/>
        </authorList>
    </citation>
    <scope>NUCLEOTIDE SEQUENCE</scope>
    <source>
        <strain evidence="4">PLAUS21</strain>
    </source>
</reference>
<comment type="similarity">
    <text evidence="1">Belongs to the FES1 family.</text>
</comment>
<dbReference type="Proteomes" id="UP001210925">
    <property type="component" value="Unassembled WGS sequence"/>
</dbReference>
<protein>
    <submittedName>
        <fullName evidence="4">Hsp70 nucleotide exchange factor fes1</fullName>
    </submittedName>
</protein>
<evidence type="ECO:0000313" key="4">
    <source>
        <dbReference type="EMBL" id="KAJ3260335.1"/>
    </source>
</evidence>
<dbReference type="EMBL" id="JADGKB010000012">
    <property type="protein sequence ID" value="KAJ3260335.1"/>
    <property type="molecule type" value="Genomic_DNA"/>
</dbReference>
<dbReference type="InterPro" id="IPR011989">
    <property type="entry name" value="ARM-like"/>
</dbReference>
<dbReference type="AlphaFoldDB" id="A0AAD5Y7D3"/>
<sequence>MAQRITPTQLLAWAVENRTEEAERPARQPEPIDPKWIEIILGKPDAARMKDCIEVVKSDASLGAKLVALDELEMLVESIDNANDLQPLKLWPELLNILLTSKEPEIRVNVAWVIGTAVQNNDRAQQDFARAGGLSIILNSLLKDTDSTVRIKLLYSLSAAIRVCPTNFNEFTENDGFKTIVSVCQDGNEQLIKRSLFLFDALMHEEDENTIQKTNAKMMENAVFDMIVEILSKHELDLELVEQCLKLLISVAQYSKETLEMWADMLKAQFDHIIAVLANDDVTEVKSLISQLQKLI</sequence>
<dbReference type="SUPFAM" id="SSF48371">
    <property type="entry name" value="ARM repeat"/>
    <property type="match status" value="1"/>
</dbReference>
<keyword evidence="2" id="KW-0677">Repeat</keyword>
<name>A0AAD5Y7D3_9FUNG</name>
<evidence type="ECO:0000259" key="3">
    <source>
        <dbReference type="Pfam" id="PF08609"/>
    </source>
</evidence>
<accession>A0AAD5Y7D3</accession>
<dbReference type="InterPro" id="IPR050693">
    <property type="entry name" value="Hsp70_NEF-Inhibitors"/>
</dbReference>
<dbReference type="Gene3D" id="1.25.10.10">
    <property type="entry name" value="Leucine-rich Repeat Variant"/>
    <property type="match status" value="1"/>
</dbReference>
<gene>
    <name evidence="4" type="primary">FES1</name>
    <name evidence="4" type="ORF">HK103_000970</name>
</gene>
<organism evidence="4 5">
    <name type="scientific">Boothiomyces macroporosus</name>
    <dbReference type="NCBI Taxonomy" id="261099"/>
    <lineage>
        <taxon>Eukaryota</taxon>
        <taxon>Fungi</taxon>
        <taxon>Fungi incertae sedis</taxon>
        <taxon>Chytridiomycota</taxon>
        <taxon>Chytridiomycota incertae sedis</taxon>
        <taxon>Chytridiomycetes</taxon>
        <taxon>Rhizophydiales</taxon>
        <taxon>Terramycetaceae</taxon>
        <taxon>Boothiomyces</taxon>
    </lineage>
</organism>
<dbReference type="PANTHER" id="PTHR19316">
    <property type="entry name" value="PROTEIN FOLDING REGULATOR"/>
    <property type="match status" value="1"/>
</dbReference>
<evidence type="ECO:0000256" key="2">
    <source>
        <dbReference type="ARBA" id="ARBA00022737"/>
    </source>
</evidence>
<proteinExistence type="inferred from homology"/>
<dbReference type="GO" id="GO:0000774">
    <property type="term" value="F:adenyl-nucleotide exchange factor activity"/>
    <property type="evidence" value="ECO:0007669"/>
    <property type="project" value="TreeGrafter"/>
</dbReference>
<comment type="caution">
    <text evidence="4">The sequence shown here is derived from an EMBL/GenBank/DDBJ whole genome shotgun (WGS) entry which is preliminary data.</text>
</comment>
<dbReference type="InterPro" id="IPR013918">
    <property type="entry name" value="Nucleotide_exch_fac_Fes1"/>
</dbReference>
<dbReference type="GO" id="GO:0005783">
    <property type="term" value="C:endoplasmic reticulum"/>
    <property type="evidence" value="ECO:0007669"/>
    <property type="project" value="TreeGrafter"/>
</dbReference>
<evidence type="ECO:0000256" key="1">
    <source>
        <dbReference type="ARBA" id="ARBA00011045"/>
    </source>
</evidence>
<dbReference type="PANTHER" id="PTHR19316:SF18">
    <property type="entry name" value="HSP70-BINDING PROTEIN 1"/>
    <property type="match status" value="1"/>
</dbReference>
<dbReference type="InterPro" id="IPR016024">
    <property type="entry name" value="ARM-type_fold"/>
</dbReference>
<feature type="domain" description="Nucleotide exchange factor Fes1" evidence="3">
    <location>
        <begin position="9"/>
        <end position="85"/>
    </location>
</feature>
<dbReference type="Pfam" id="PF08609">
    <property type="entry name" value="Fes1"/>
    <property type="match status" value="1"/>
</dbReference>
<keyword evidence="5" id="KW-1185">Reference proteome</keyword>